<dbReference type="Pfam" id="PF04117">
    <property type="entry name" value="Mpv17_PMP22"/>
    <property type="match status" value="1"/>
</dbReference>
<evidence type="ECO:0000313" key="7">
    <source>
        <dbReference type="EMBL" id="KAK9762215.1"/>
    </source>
</evidence>
<dbReference type="PANTHER" id="PTHR11266:SF17">
    <property type="entry name" value="PROTEIN MPV17"/>
    <property type="match status" value="1"/>
</dbReference>
<evidence type="ECO:0000256" key="3">
    <source>
        <dbReference type="ARBA" id="ARBA00022692"/>
    </source>
</evidence>
<dbReference type="InterPro" id="IPR007248">
    <property type="entry name" value="Mpv17_PMP22"/>
</dbReference>
<protein>
    <submittedName>
        <fullName evidence="7">Protein required for ethanol metabolism</fullName>
    </submittedName>
</protein>
<dbReference type="Proteomes" id="UP001479436">
    <property type="component" value="Unassembled WGS sequence"/>
</dbReference>
<accession>A0ABR2WL11</accession>
<evidence type="ECO:0000256" key="4">
    <source>
        <dbReference type="ARBA" id="ARBA00022989"/>
    </source>
</evidence>
<reference evidence="7 8" key="1">
    <citation type="submission" date="2023-04" db="EMBL/GenBank/DDBJ databases">
        <title>Genome of Basidiobolus ranarum AG-B5.</title>
        <authorList>
            <person name="Stajich J.E."/>
            <person name="Carter-House D."/>
            <person name="Gryganskyi A."/>
        </authorList>
    </citation>
    <scope>NUCLEOTIDE SEQUENCE [LARGE SCALE GENOMIC DNA]</scope>
    <source>
        <strain evidence="7 8">AG-B5</strain>
    </source>
</reference>
<evidence type="ECO:0000256" key="5">
    <source>
        <dbReference type="ARBA" id="ARBA00023136"/>
    </source>
</evidence>
<dbReference type="PANTHER" id="PTHR11266">
    <property type="entry name" value="PEROXISOMAL MEMBRANE PROTEIN 2, PXMP2 MPV17"/>
    <property type="match status" value="1"/>
</dbReference>
<evidence type="ECO:0000313" key="8">
    <source>
        <dbReference type="Proteomes" id="UP001479436"/>
    </source>
</evidence>
<sequence length="199" mass="22743">MSKLLKPCTRAFTWYSRNLERRPFLVKSVSTATIVALGDVACQKLVEKKPQLDRARTLRMMIHGGLIMGPALSFWHPFLERLVRVRNPQLALLCRVAIDQTVYAPFIVGVFFISQGVLSGCSLHEVQERLRAGYPTALLNNWKVWPISNLIIFYLLPLHYRFLLGNVVSLGWNTYLSFLNQKVTFLTTNTPTIPILLKN</sequence>
<gene>
    <name evidence="7" type="primary">SYM1_2</name>
    <name evidence="7" type="ORF">K7432_012272</name>
</gene>
<evidence type="ECO:0000256" key="2">
    <source>
        <dbReference type="ARBA" id="ARBA00006824"/>
    </source>
</evidence>
<comment type="subcellular location">
    <subcellularLocation>
        <location evidence="1">Membrane</location>
        <topology evidence="1">Multi-pass membrane protein</topology>
    </subcellularLocation>
</comment>
<proteinExistence type="inferred from homology"/>
<dbReference type="EMBL" id="JASJQH010001047">
    <property type="protein sequence ID" value="KAK9762215.1"/>
    <property type="molecule type" value="Genomic_DNA"/>
</dbReference>
<keyword evidence="5 6" id="KW-0472">Membrane</keyword>
<name>A0ABR2WL11_9FUNG</name>
<keyword evidence="3 6" id="KW-0812">Transmembrane</keyword>
<keyword evidence="8" id="KW-1185">Reference proteome</keyword>
<comment type="similarity">
    <text evidence="2 6">Belongs to the peroxisomal membrane protein PXMP2/4 family.</text>
</comment>
<feature type="transmembrane region" description="Helical" evidence="6">
    <location>
        <begin position="102"/>
        <end position="123"/>
    </location>
</feature>
<evidence type="ECO:0000256" key="6">
    <source>
        <dbReference type="RuleBase" id="RU363053"/>
    </source>
</evidence>
<comment type="caution">
    <text evidence="7">The sequence shown here is derived from an EMBL/GenBank/DDBJ whole genome shotgun (WGS) entry which is preliminary data.</text>
</comment>
<evidence type="ECO:0000256" key="1">
    <source>
        <dbReference type="ARBA" id="ARBA00004141"/>
    </source>
</evidence>
<keyword evidence="4 6" id="KW-1133">Transmembrane helix</keyword>
<feature type="transmembrane region" description="Helical" evidence="6">
    <location>
        <begin position="144"/>
        <end position="163"/>
    </location>
</feature>
<organism evidence="7 8">
    <name type="scientific">Basidiobolus ranarum</name>
    <dbReference type="NCBI Taxonomy" id="34480"/>
    <lineage>
        <taxon>Eukaryota</taxon>
        <taxon>Fungi</taxon>
        <taxon>Fungi incertae sedis</taxon>
        <taxon>Zoopagomycota</taxon>
        <taxon>Entomophthoromycotina</taxon>
        <taxon>Basidiobolomycetes</taxon>
        <taxon>Basidiobolales</taxon>
        <taxon>Basidiobolaceae</taxon>
        <taxon>Basidiobolus</taxon>
    </lineage>
</organism>